<feature type="compositionally biased region" description="Basic and acidic residues" evidence="1">
    <location>
        <begin position="15"/>
        <end position="28"/>
    </location>
</feature>
<accession>A0ABS5FPL7</accession>
<dbReference type="RefSeq" id="WP_212394703.1">
    <property type="nucleotide sequence ID" value="NZ_JAFCJH010000029.1"/>
</dbReference>
<protein>
    <submittedName>
        <fullName evidence="2">Uncharacterized protein</fullName>
    </submittedName>
</protein>
<evidence type="ECO:0000313" key="2">
    <source>
        <dbReference type="EMBL" id="MBR0798704.1"/>
    </source>
</evidence>
<sequence length="81" mass="9276">MPKKKRNRSRPAGSFEDRLQKFADDARSAARKMPPGRDREALMKKARQTEAVMEVSEMLTRRRIDAPLGADRESCDDRGEV</sequence>
<proteinExistence type="predicted"/>
<evidence type="ECO:0000256" key="1">
    <source>
        <dbReference type="SAM" id="MobiDB-lite"/>
    </source>
</evidence>
<organism evidence="2 3">
    <name type="scientific">Bradyrhizobium jicamae</name>
    <dbReference type="NCBI Taxonomy" id="280332"/>
    <lineage>
        <taxon>Bacteria</taxon>
        <taxon>Pseudomonadati</taxon>
        <taxon>Pseudomonadota</taxon>
        <taxon>Alphaproteobacteria</taxon>
        <taxon>Hyphomicrobiales</taxon>
        <taxon>Nitrobacteraceae</taxon>
        <taxon>Bradyrhizobium</taxon>
    </lineage>
</organism>
<feature type="region of interest" description="Disordered" evidence="1">
    <location>
        <begin position="1"/>
        <end position="42"/>
    </location>
</feature>
<keyword evidence="3" id="KW-1185">Reference proteome</keyword>
<name>A0ABS5FPL7_9BRAD</name>
<dbReference type="Proteomes" id="UP001315278">
    <property type="component" value="Unassembled WGS sequence"/>
</dbReference>
<comment type="caution">
    <text evidence="2">The sequence shown here is derived from an EMBL/GenBank/DDBJ whole genome shotgun (WGS) entry which is preliminary data.</text>
</comment>
<gene>
    <name evidence="2" type="ORF">JQ615_25270</name>
</gene>
<evidence type="ECO:0000313" key="3">
    <source>
        <dbReference type="Proteomes" id="UP001315278"/>
    </source>
</evidence>
<reference evidence="3" key="1">
    <citation type="journal article" date="2021" name="ISME J.">
        <title>Evolutionary origin and ecological implication of a unique nif island in free-living Bradyrhizobium lineages.</title>
        <authorList>
            <person name="Tao J."/>
        </authorList>
    </citation>
    <scope>NUCLEOTIDE SEQUENCE [LARGE SCALE GENOMIC DNA]</scope>
    <source>
        <strain evidence="3">SZCCT0434</strain>
    </source>
</reference>
<dbReference type="EMBL" id="JAFCJH010000029">
    <property type="protein sequence ID" value="MBR0798704.1"/>
    <property type="molecule type" value="Genomic_DNA"/>
</dbReference>